<dbReference type="Gene3D" id="3.30.420.40">
    <property type="match status" value="1"/>
</dbReference>
<dbReference type="SUPFAM" id="SSF53067">
    <property type="entry name" value="Actin-like ATPase domain"/>
    <property type="match status" value="2"/>
</dbReference>
<dbReference type="Proteomes" id="UP000807469">
    <property type="component" value="Unassembled WGS sequence"/>
</dbReference>
<gene>
    <name evidence="1" type="ORF">BDN70DRAFT_413645</name>
</gene>
<dbReference type="AlphaFoldDB" id="A0A9P5YQZ7"/>
<accession>A0A9P5YQZ7</accession>
<reference evidence="1" key="1">
    <citation type="submission" date="2020-11" db="EMBL/GenBank/DDBJ databases">
        <authorList>
            <consortium name="DOE Joint Genome Institute"/>
            <person name="Ahrendt S."/>
            <person name="Riley R."/>
            <person name="Andreopoulos W."/>
            <person name="Labutti K."/>
            <person name="Pangilinan J."/>
            <person name="Ruiz-Duenas F.J."/>
            <person name="Barrasa J.M."/>
            <person name="Sanchez-Garcia M."/>
            <person name="Camarero S."/>
            <person name="Miyauchi S."/>
            <person name="Serrano A."/>
            <person name="Linde D."/>
            <person name="Babiker R."/>
            <person name="Drula E."/>
            <person name="Ayuso-Fernandez I."/>
            <person name="Pacheco R."/>
            <person name="Padilla G."/>
            <person name="Ferreira P."/>
            <person name="Barriuso J."/>
            <person name="Kellner H."/>
            <person name="Castanera R."/>
            <person name="Alfaro M."/>
            <person name="Ramirez L."/>
            <person name="Pisabarro A.G."/>
            <person name="Kuo A."/>
            <person name="Tritt A."/>
            <person name="Lipzen A."/>
            <person name="He G."/>
            <person name="Yan M."/>
            <person name="Ng V."/>
            <person name="Cullen D."/>
            <person name="Martin F."/>
            <person name="Rosso M.-N."/>
            <person name="Henrissat B."/>
            <person name="Hibbett D."/>
            <person name="Martinez A.T."/>
            <person name="Grigoriev I.V."/>
        </authorList>
    </citation>
    <scope>NUCLEOTIDE SEQUENCE</scope>
    <source>
        <strain evidence="1">CIRM-BRFM 674</strain>
    </source>
</reference>
<evidence type="ECO:0000313" key="1">
    <source>
        <dbReference type="EMBL" id="KAF9473069.1"/>
    </source>
</evidence>
<comment type="caution">
    <text evidence="1">The sequence shown here is derived from an EMBL/GenBank/DDBJ whole genome shotgun (WGS) entry which is preliminary data.</text>
</comment>
<protein>
    <submittedName>
        <fullName evidence="1">Uncharacterized protein</fullName>
    </submittedName>
</protein>
<organism evidence="1 2">
    <name type="scientific">Pholiota conissans</name>
    <dbReference type="NCBI Taxonomy" id="109636"/>
    <lineage>
        <taxon>Eukaryota</taxon>
        <taxon>Fungi</taxon>
        <taxon>Dikarya</taxon>
        <taxon>Basidiomycota</taxon>
        <taxon>Agaricomycotina</taxon>
        <taxon>Agaricomycetes</taxon>
        <taxon>Agaricomycetidae</taxon>
        <taxon>Agaricales</taxon>
        <taxon>Agaricineae</taxon>
        <taxon>Strophariaceae</taxon>
        <taxon>Pholiota</taxon>
    </lineage>
</organism>
<dbReference type="CDD" id="cd10170">
    <property type="entry name" value="ASKHA_NBD_HSP70"/>
    <property type="match status" value="1"/>
</dbReference>
<sequence>MASRPPYGGPTRKLVLACDVGTTFSGISYCILDPGSVPEIRGVTRFPAQEDVGGDSKIPTIVIYDKQGQLQAAGAEALNPRFEDDDEDPERWIKAEWFKLHLRPKTKSGAHVTNDIPPLPKGKTAIDVFSDFLTYLIKCARLYIEQTHPNGVELWRSLQPAAEFILTHPNGWEGAQQSMMRKAAVTAGLIPDTESGRARLTFVTEGEASLHFCISNGSTTEAVKNGKGIIIVDAGGGTIDISTYRKLPRRQSFEEVAPPECYFKGSIFVTSNARRFLEETLKSSRFLGDVPHITRCFDKTTKLRFRNSEENQYIKFGTLKDKDPSLNIRSGQLKLIGSDVASFFEPSVQCIINSVNSQLRAAQNEISSVFLVGGFGASEWLFSQMKNAFAPIGLEVSRPDTHVNKAVADGAISFHIDHLVSGRVSKFAYGTNVKTVYDASNPEHAARSATAFRDITGSMMIGGLFDVILPKGTKVNEAQEFRESYSKVASNPEDLSIISSPIVCYRGKTDMKINGTHFVDRDSNMYSLLCFVKGDLSRVPKLPRPSTFGRDKYYTATFDIVLSLGLTETKAHVCWMENGTEKKSPAELVYDPDIVLIDD</sequence>
<name>A0A9P5YQZ7_9AGAR</name>
<dbReference type="EMBL" id="MU155473">
    <property type="protein sequence ID" value="KAF9473069.1"/>
    <property type="molecule type" value="Genomic_DNA"/>
</dbReference>
<dbReference type="OrthoDB" id="2963168at2759"/>
<evidence type="ECO:0000313" key="2">
    <source>
        <dbReference type="Proteomes" id="UP000807469"/>
    </source>
</evidence>
<dbReference type="InterPro" id="IPR043129">
    <property type="entry name" value="ATPase_NBD"/>
</dbReference>
<dbReference type="PANTHER" id="PTHR14187">
    <property type="entry name" value="ALPHA KINASE/ELONGATION FACTOR 2 KINASE"/>
    <property type="match status" value="1"/>
</dbReference>
<proteinExistence type="predicted"/>
<dbReference type="PANTHER" id="PTHR14187:SF5">
    <property type="entry name" value="HEAT SHOCK 70 KDA PROTEIN 12A"/>
    <property type="match status" value="1"/>
</dbReference>
<keyword evidence="2" id="KW-1185">Reference proteome</keyword>